<dbReference type="GO" id="GO:0052689">
    <property type="term" value="F:carboxylic ester hydrolase activity"/>
    <property type="evidence" value="ECO:0007669"/>
    <property type="project" value="UniProtKB-KW"/>
</dbReference>
<keyword evidence="5" id="KW-0732">Signal</keyword>
<dbReference type="PANTHER" id="PTHR11559">
    <property type="entry name" value="CARBOXYLESTERASE"/>
    <property type="match status" value="1"/>
</dbReference>
<dbReference type="InterPro" id="IPR002018">
    <property type="entry name" value="CarbesteraseB"/>
</dbReference>
<reference evidence="7 8" key="1">
    <citation type="submission" date="2015-12" db="EMBL/GenBank/DDBJ databases">
        <title>The genome of Folsomia candida.</title>
        <authorList>
            <person name="Faddeeva A."/>
            <person name="Derks M.F."/>
            <person name="Anvar Y."/>
            <person name="Smit S."/>
            <person name="Van Straalen N."/>
            <person name="Roelofs D."/>
        </authorList>
    </citation>
    <scope>NUCLEOTIDE SEQUENCE [LARGE SCALE GENOMIC DNA]</scope>
    <source>
        <strain evidence="7 8">VU population</strain>
        <tissue evidence="7">Whole body</tissue>
    </source>
</reference>
<dbReference type="Proteomes" id="UP000198287">
    <property type="component" value="Unassembled WGS sequence"/>
</dbReference>
<dbReference type="InterPro" id="IPR019819">
    <property type="entry name" value="Carboxylesterase_B_CS"/>
</dbReference>
<feature type="signal peptide" evidence="5">
    <location>
        <begin position="1"/>
        <end position="24"/>
    </location>
</feature>
<gene>
    <name evidence="7" type="ORF">Fcan01_05711</name>
</gene>
<comment type="caution">
    <text evidence="7">The sequence shown here is derived from an EMBL/GenBank/DDBJ whole genome shotgun (WGS) entry which is preliminary data.</text>
</comment>
<proteinExistence type="inferred from homology"/>
<comment type="similarity">
    <text evidence="1 5">Belongs to the type-B carboxylesterase/lipase family.</text>
</comment>
<evidence type="ECO:0000313" key="8">
    <source>
        <dbReference type="Proteomes" id="UP000198287"/>
    </source>
</evidence>
<dbReference type="OrthoDB" id="19653at2759"/>
<dbReference type="PROSITE" id="PS00122">
    <property type="entry name" value="CARBOXYLESTERASE_B_1"/>
    <property type="match status" value="1"/>
</dbReference>
<dbReference type="Gene3D" id="3.40.50.1820">
    <property type="entry name" value="alpha/beta hydrolase"/>
    <property type="match status" value="1"/>
</dbReference>
<evidence type="ECO:0000256" key="2">
    <source>
        <dbReference type="ARBA" id="ARBA00022487"/>
    </source>
</evidence>
<keyword evidence="8" id="KW-1185">Reference proteome</keyword>
<dbReference type="EMBL" id="LNIX01000002">
    <property type="protein sequence ID" value="OXA59977.1"/>
    <property type="molecule type" value="Genomic_DNA"/>
</dbReference>
<accession>A0A226ES47</accession>
<feature type="domain" description="Carboxylesterase type B" evidence="6">
    <location>
        <begin position="29"/>
        <end position="564"/>
    </location>
</feature>
<protein>
    <recommendedName>
        <fullName evidence="5">Carboxylic ester hydrolase</fullName>
        <ecNumber evidence="5">3.1.1.-</ecNumber>
    </recommendedName>
</protein>
<organism evidence="7 8">
    <name type="scientific">Folsomia candida</name>
    <name type="common">Springtail</name>
    <dbReference type="NCBI Taxonomy" id="158441"/>
    <lineage>
        <taxon>Eukaryota</taxon>
        <taxon>Metazoa</taxon>
        <taxon>Ecdysozoa</taxon>
        <taxon>Arthropoda</taxon>
        <taxon>Hexapoda</taxon>
        <taxon>Collembola</taxon>
        <taxon>Entomobryomorpha</taxon>
        <taxon>Isotomoidea</taxon>
        <taxon>Isotomidae</taxon>
        <taxon>Proisotominae</taxon>
        <taxon>Folsomia</taxon>
    </lineage>
</organism>
<sequence length="576" mass="65389">MKKLIRNAVLLIALWVDLIASTSTLLVSSPVIELSDGMIRGSTAISRQGKQYSQFLGIRYAQPPIGSLRFEPPERPDKWTGVMDTTRCKPECLQYDAMFLKRIKGVEDCLYLNVYSPNILNSNSTREEQASLPVFVFLHGGGFFSGNPRMYDGKYFMDENVVLVVVWYRLSSFGFLSTGDDVIRGNMGLKDQNLSLQWVQENIAKFGGNPNLVVLFGESSGAASVHLHMLSPMSKGLFHRAISQTGSSLRRYPNTVNLEDQARSLAKRVGCTEETTTREIADCLKKVDALKIVETHRDVQDTLRSDYSVYGPIVEQVKDEKAFLTEEPETLLKEGNFNHDRSTVAKLDSIDGWRAHLSRLLRYDDDNLEKSISVADRIRKFYFGDDGLPSDPRYFQNLTNMFSDRMYFLPTYNTVQLQASQSPVYLYYFDYKTMGSVFKVVDAVQLAIIPAEIQIARYFVKTWINENILGVQPPSYGAAHGDELFLLFNLNVFLEARQGSIDYDASRVMVKAWTDFAKGDKVFYDGVYWPAVDLSSNSPLKYLRIANNSTTIIDDPIEERMKFWKSLDLTFLGNKL</sequence>
<dbReference type="InterPro" id="IPR019826">
    <property type="entry name" value="Carboxylesterase_B_AS"/>
</dbReference>
<dbReference type="InterPro" id="IPR029058">
    <property type="entry name" value="AB_hydrolase_fold"/>
</dbReference>
<evidence type="ECO:0000256" key="3">
    <source>
        <dbReference type="ARBA" id="ARBA00022801"/>
    </source>
</evidence>
<dbReference type="OMA" id="RTHIEMT"/>
<dbReference type="SUPFAM" id="SSF53474">
    <property type="entry name" value="alpha/beta-Hydrolases"/>
    <property type="match status" value="1"/>
</dbReference>
<evidence type="ECO:0000259" key="6">
    <source>
        <dbReference type="Pfam" id="PF00135"/>
    </source>
</evidence>
<evidence type="ECO:0000256" key="5">
    <source>
        <dbReference type="RuleBase" id="RU361235"/>
    </source>
</evidence>
<keyword evidence="2" id="KW-0719">Serine esterase</keyword>
<evidence type="ECO:0000313" key="7">
    <source>
        <dbReference type="EMBL" id="OXA59977.1"/>
    </source>
</evidence>
<name>A0A226ES47_FOLCA</name>
<keyword evidence="4" id="KW-0325">Glycoprotein</keyword>
<evidence type="ECO:0000256" key="1">
    <source>
        <dbReference type="ARBA" id="ARBA00005964"/>
    </source>
</evidence>
<dbReference type="Pfam" id="PF00135">
    <property type="entry name" value="COesterase"/>
    <property type="match status" value="1"/>
</dbReference>
<dbReference type="PROSITE" id="PS00941">
    <property type="entry name" value="CARBOXYLESTERASE_B_2"/>
    <property type="match status" value="1"/>
</dbReference>
<keyword evidence="3 5" id="KW-0378">Hydrolase</keyword>
<feature type="chain" id="PRO_5011827184" description="Carboxylic ester hydrolase" evidence="5">
    <location>
        <begin position="25"/>
        <end position="576"/>
    </location>
</feature>
<dbReference type="AlphaFoldDB" id="A0A226ES47"/>
<evidence type="ECO:0000256" key="4">
    <source>
        <dbReference type="ARBA" id="ARBA00023180"/>
    </source>
</evidence>
<dbReference type="InterPro" id="IPR050309">
    <property type="entry name" value="Type-B_Carboxylest/Lipase"/>
</dbReference>
<dbReference type="EC" id="3.1.1.-" evidence="5"/>